<protein>
    <submittedName>
        <fullName evidence="1 2">Uncharacterized protein</fullName>
    </submittedName>
</protein>
<dbReference type="AlphaFoldDB" id="A0A2K1JC52"/>
<dbReference type="PaxDb" id="3218-PP1S291_7V6.1"/>
<gene>
    <name evidence="1" type="ORF">PHYPA_019390</name>
</gene>
<dbReference type="Gramene" id="Pp3c15_6030V3.1">
    <property type="protein sequence ID" value="PAC:32927570.CDS.1"/>
    <property type="gene ID" value="Pp3c15_6030"/>
</dbReference>
<evidence type="ECO:0000313" key="2">
    <source>
        <dbReference type="EnsemblPlants" id="PAC:32927570.CDS.1"/>
    </source>
</evidence>
<accession>A0A2K1JC52</accession>
<dbReference type="EnsemblPlants" id="Pp3c15_6030V3.2">
    <property type="protein sequence ID" value="PAC:32927571.CDS.1"/>
    <property type="gene ID" value="Pp3c15_6030"/>
</dbReference>
<evidence type="ECO:0000313" key="1">
    <source>
        <dbReference type="EMBL" id="PNR39112.1"/>
    </source>
</evidence>
<reference evidence="2" key="3">
    <citation type="submission" date="2020-12" db="UniProtKB">
        <authorList>
            <consortium name="EnsemblPlants"/>
        </authorList>
    </citation>
    <scope>IDENTIFICATION</scope>
</reference>
<dbReference type="EnsemblPlants" id="Pp3c15_6030V3.1">
    <property type="protein sequence ID" value="PAC:32927570.CDS.1"/>
    <property type="gene ID" value="Pp3c15_6030"/>
</dbReference>
<dbReference type="EMBL" id="ABEU02000015">
    <property type="protein sequence ID" value="PNR39112.1"/>
    <property type="molecule type" value="Genomic_DNA"/>
</dbReference>
<name>A0A2K1JC52_PHYPA</name>
<sequence>MCLGWRMKLKLVVRVKKLSSSHIGVVAYSEGQRCWKNSVDCSDQGSIRCSLGLQQWGVAMQL</sequence>
<keyword evidence="3" id="KW-1185">Reference proteome</keyword>
<reference evidence="1 3" key="2">
    <citation type="journal article" date="2018" name="Plant J.">
        <title>The Physcomitrella patens chromosome-scale assembly reveals moss genome structure and evolution.</title>
        <authorList>
            <person name="Lang D."/>
            <person name="Ullrich K.K."/>
            <person name="Murat F."/>
            <person name="Fuchs J."/>
            <person name="Jenkins J."/>
            <person name="Haas F.B."/>
            <person name="Piednoel M."/>
            <person name="Gundlach H."/>
            <person name="Van Bel M."/>
            <person name="Meyberg R."/>
            <person name="Vives C."/>
            <person name="Morata J."/>
            <person name="Symeonidi A."/>
            <person name="Hiss M."/>
            <person name="Muchero W."/>
            <person name="Kamisugi Y."/>
            <person name="Saleh O."/>
            <person name="Blanc G."/>
            <person name="Decker E.L."/>
            <person name="van Gessel N."/>
            <person name="Grimwood J."/>
            <person name="Hayes R.D."/>
            <person name="Graham S.W."/>
            <person name="Gunter L.E."/>
            <person name="McDaniel S.F."/>
            <person name="Hoernstein S.N.W."/>
            <person name="Larsson A."/>
            <person name="Li F.W."/>
            <person name="Perroud P.F."/>
            <person name="Phillips J."/>
            <person name="Ranjan P."/>
            <person name="Rokshar D.S."/>
            <person name="Rothfels C.J."/>
            <person name="Schneider L."/>
            <person name="Shu S."/>
            <person name="Stevenson D.W."/>
            <person name="Thummler F."/>
            <person name="Tillich M."/>
            <person name="Villarreal Aguilar J.C."/>
            <person name="Widiez T."/>
            <person name="Wong G.K."/>
            <person name="Wymore A."/>
            <person name="Zhang Y."/>
            <person name="Zimmer A.D."/>
            <person name="Quatrano R.S."/>
            <person name="Mayer K.F.X."/>
            <person name="Goodstein D."/>
            <person name="Casacuberta J.M."/>
            <person name="Vandepoele K."/>
            <person name="Reski R."/>
            <person name="Cuming A.C."/>
            <person name="Tuskan G.A."/>
            <person name="Maumus F."/>
            <person name="Salse J."/>
            <person name="Schmutz J."/>
            <person name="Rensing S.A."/>
        </authorList>
    </citation>
    <scope>NUCLEOTIDE SEQUENCE [LARGE SCALE GENOMIC DNA]</scope>
    <source>
        <strain evidence="2 3">cv. Gransden 2004</strain>
    </source>
</reference>
<proteinExistence type="predicted"/>
<dbReference type="Proteomes" id="UP000006727">
    <property type="component" value="Chromosome 15"/>
</dbReference>
<dbReference type="Gramene" id="Pp3c15_6030V3.2">
    <property type="protein sequence ID" value="PAC:32927571.CDS.1"/>
    <property type="gene ID" value="Pp3c15_6030"/>
</dbReference>
<evidence type="ECO:0000313" key="3">
    <source>
        <dbReference type="Proteomes" id="UP000006727"/>
    </source>
</evidence>
<dbReference type="InParanoid" id="A0A2K1JC52"/>
<reference evidence="1 3" key="1">
    <citation type="journal article" date="2008" name="Science">
        <title>The Physcomitrella genome reveals evolutionary insights into the conquest of land by plants.</title>
        <authorList>
            <person name="Rensing S."/>
            <person name="Lang D."/>
            <person name="Zimmer A."/>
            <person name="Terry A."/>
            <person name="Salamov A."/>
            <person name="Shapiro H."/>
            <person name="Nishiyama T."/>
            <person name="Perroud P.-F."/>
            <person name="Lindquist E."/>
            <person name="Kamisugi Y."/>
            <person name="Tanahashi T."/>
            <person name="Sakakibara K."/>
            <person name="Fujita T."/>
            <person name="Oishi K."/>
            <person name="Shin-I T."/>
            <person name="Kuroki Y."/>
            <person name="Toyoda A."/>
            <person name="Suzuki Y."/>
            <person name="Hashimoto A."/>
            <person name="Yamaguchi K."/>
            <person name="Sugano A."/>
            <person name="Kohara Y."/>
            <person name="Fujiyama A."/>
            <person name="Anterola A."/>
            <person name="Aoki S."/>
            <person name="Ashton N."/>
            <person name="Barbazuk W.B."/>
            <person name="Barker E."/>
            <person name="Bennetzen J."/>
            <person name="Bezanilla M."/>
            <person name="Blankenship R."/>
            <person name="Cho S.H."/>
            <person name="Dutcher S."/>
            <person name="Estelle M."/>
            <person name="Fawcett J.A."/>
            <person name="Gundlach H."/>
            <person name="Hanada K."/>
            <person name="Heyl A."/>
            <person name="Hicks K.A."/>
            <person name="Hugh J."/>
            <person name="Lohr M."/>
            <person name="Mayer K."/>
            <person name="Melkozernov A."/>
            <person name="Murata T."/>
            <person name="Nelson D."/>
            <person name="Pils B."/>
            <person name="Prigge M."/>
            <person name="Reiss B."/>
            <person name="Renner T."/>
            <person name="Rombauts S."/>
            <person name="Rushton P."/>
            <person name="Sanderfoot A."/>
            <person name="Schween G."/>
            <person name="Shiu S.-H."/>
            <person name="Stueber K."/>
            <person name="Theodoulou F.L."/>
            <person name="Tu H."/>
            <person name="Van de Peer Y."/>
            <person name="Verrier P.J."/>
            <person name="Waters E."/>
            <person name="Wood A."/>
            <person name="Yang L."/>
            <person name="Cove D."/>
            <person name="Cuming A."/>
            <person name="Hasebe M."/>
            <person name="Lucas S."/>
            <person name="Mishler D.B."/>
            <person name="Reski R."/>
            <person name="Grigoriev I."/>
            <person name="Quatrano R.S."/>
            <person name="Boore J.L."/>
        </authorList>
    </citation>
    <scope>NUCLEOTIDE SEQUENCE [LARGE SCALE GENOMIC DNA]</scope>
    <source>
        <strain evidence="2 3">cv. Gransden 2004</strain>
    </source>
</reference>
<organism evidence="1">
    <name type="scientific">Physcomitrium patens</name>
    <name type="common">Spreading-leaved earth moss</name>
    <name type="synonym">Physcomitrella patens</name>
    <dbReference type="NCBI Taxonomy" id="3218"/>
    <lineage>
        <taxon>Eukaryota</taxon>
        <taxon>Viridiplantae</taxon>
        <taxon>Streptophyta</taxon>
        <taxon>Embryophyta</taxon>
        <taxon>Bryophyta</taxon>
        <taxon>Bryophytina</taxon>
        <taxon>Bryopsida</taxon>
        <taxon>Funariidae</taxon>
        <taxon>Funariales</taxon>
        <taxon>Funariaceae</taxon>
        <taxon>Physcomitrium</taxon>
    </lineage>
</organism>